<sequence>MCPPPLPDDAATTRERLSPGLGPAKMSGARIEHAPWGRERR</sequence>
<accession>G6EE14</accession>
<protein>
    <submittedName>
        <fullName evidence="2">Uncharacterized protein</fullName>
    </submittedName>
</protein>
<keyword evidence="3" id="KW-1185">Reference proteome</keyword>
<evidence type="ECO:0000313" key="3">
    <source>
        <dbReference type="Proteomes" id="UP000004030"/>
    </source>
</evidence>
<comment type="caution">
    <text evidence="2">The sequence shown here is derived from an EMBL/GenBank/DDBJ whole genome shotgun (WGS) entry which is preliminary data.</text>
</comment>
<name>G6EE14_9SPHN</name>
<proteinExistence type="predicted"/>
<evidence type="ECO:0000313" key="2">
    <source>
        <dbReference type="EMBL" id="EHJ60455.1"/>
    </source>
</evidence>
<evidence type="ECO:0000256" key="1">
    <source>
        <dbReference type="SAM" id="MobiDB-lite"/>
    </source>
</evidence>
<dbReference type="Proteomes" id="UP000004030">
    <property type="component" value="Unassembled WGS sequence"/>
</dbReference>
<feature type="compositionally biased region" description="Basic and acidic residues" evidence="1">
    <location>
        <begin position="30"/>
        <end position="41"/>
    </location>
</feature>
<gene>
    <name evidence="2" type="ORF">NSU_2585</name>
</gene>
<dbReference type="AlphaFoldDB" id="G6EE14"/>
<organism evidence="2 3">
    <name type="scientific">Novosphingobium pentaromativorans US6-1</name>
    <dbReference type="NCBI Taxonomy" id="1088721"/>
    <lineage>
        <taxon>Bacteria</taxon>
        <taxon>Pseudomonadati</taxon>
        <taxon>Pseudomonadota</taxon>
        <taxon>Alphaproteobacteria</taxon>
        <taxon>Sphingomonadales</taxon>
        <taxon>Sphingomonadaceae</taxon>
        <taxon>Novosphingobium</taxon>
    </lineage>
</organism>
<reference evidence="2 3" key="1">
    <citation type="journal article" date="2012" name="J. Bacteriol.">
        <title>Genome sequence of benzo(a)pyrene-degrading bacterium Novosphingobium pentaromativorans US6-1.</title>
        <authorList>
            <person name="Luo Y.R."/>
            <person name="Kang S.G."/>
            <person name="Kim S.J."/>
            <person name="Kim M.R."/>
            <person name="Li N."/>
            <person name="Lee J.H."/>
            <person name="Kwon K.K."/>
        </authorList>
    </citation>
    <scope>NUCLEOTIDE SEQUENCE [LARGE SCALE GENOMIC DNA]</scope>
    <source>
        <strain evidence="2 3">US6-1</strain>
    </source>
</reference>
<feature type="region of interest" description="Disordered" evidence="1">
    <location>
        <begin position="1"/>
        <end position="41"/>
    </location>
</feature>
<dbReference type="EMBL" id="AGFM01000038">
    <property type="protein sequence ID" value="EHJ60455.1"/>
    <property type="molecule type" value="Genomic_DNA"/>
</dbReference>